<organism evidence="4 5">
    <name type="scientific">Nematostella vectensis</name>
    <name type="common">Starlet sea anemone</name>
    <dbReference type="NCBI Taxonomy" id="45351"/>
    <lineage>
        <taxon>Eukaryota</taxon>
        <taxon>Metazoa</taxon>
        <taxon>Cnidaria</taxon>
        <taxon>Anthozoa</taxon>
        <taxon>Hexacorallia</taxon>
        <taxon>Actiniaria</taxon>
        <taxon>Edwardsiidae</taxon>
        <taxon>Nematostella</taxon>
    </lineage>
</organism>
<evidence type="ECO:0000313" key="5">
    <source>
        <dbReference type="Proteomes" id="UP000001593"/>
    </source>
</evidence>
<accession>A7SHW7</accession>
<dbReference type="SMART" id="SM00360">
    <property type="entry name" value="RRM"/>
    <property type="match status" value="1"/>
</dbReference>
<dbReference type="HOGENOM" id="CLU_172779_0_0_1"/>
<dbReference type="InterPro" id="IPR000504">
    <property type="entry name" value="RRM_dom"/>
</dbReference>
<keyword evidence="5" id="KW-1185">Reference proteome</keyword>
<gene>
    <name evidence="4" type="ORF">NEMVEDRAFT_v1g118934</name>
</gene>
<dbReference type="EMBL" id="DS469663">
    <property type="protein sequence ID" value="EDO36698.1"/>
    <property type="molecule type" value="Genomic_DNA"/>
</dbReference>
<dbReference type="InterPro" id="IPR051186">
    <property type="entry name" value="RRM_HNRPC/RALY_subfam"/>
</dbReference>
<dbReference type="PhylomeDB" id="A7SHW7"/>
<dbReference type="SUPFAM" id="SSF54928">
    <property type="entry name" value="RNA-binding domain, RBD"/>
    <property type="match status" value="1"/>
</dbReference>
<evidence type="ECO:0000256" key="2">
    <source>
        <dbReference type="PROSITE-ProRule" id="PRU00176"/>
    </source>
</evidence>
<dbReference type="Pfam" id="PF00076">
    <property type="entry name" value="RRM_1"/>
    <property type="match status" value="1"/>
</dbReference>
<evidence type="ECO:0000313" key="4">
    <source>
        <dbReference type="EMBL" id="EDO36698.1"/>
    </source>
</evidence>
<sequence length="97" mass="11036">KLESRYETNKNDPHSVRCRIFIGNLATDKIARQDLEEIFSRHGKVLGCSLHANFGFVQFETEKGADEAVAKEHGRIINGKKIGMLLLMLFNYLNNLT</sequence>
<dbReference type="GO" id="GO:0003723">
    <property type="term" value="F:RNA binding"/>
    <property type="evidence" value="ECO:0007669"/>
    <property type="project" value="UniProtKB-UniRule"/>
</dbReference>
<dbReference type="KEGG" id="nve:5508168"/>
<dbReference type="Gene3D" id="3.30.70.330">
    <property type="match status" value="1"/>
</dbReference>
<dbReference type="InParanoid" id="A7SHW7"/>
<feature type="non-terminal residue" evidence="4">
    <location>
        <position position="1"/>
    </location>
</feature>
<feature type="domain" description="RRM" evidence="3">
    <location>
        <begin position="18"/>
        <end position="82"/>
    </location>
</feature>
<dbReference type="PANTHER" id="PTHR13968:SF26">
    <property type="entry name" value="RRM DOMAIN-CONTAINING PROTEIN"/>
    <property type="match status" value="1"/>
</dbReference>
<dbReference type="Proteomes" id="UP000001593">
    <property type="component" value="Unassembled WGS sequence"/>
</dbReference>
<dbReference type="InterPro" id="IPR035979">
    <property type="entry name" value="RBD_domain_sf"/>
</dbReference>
<dbReference type="OMA" id="MSEQHAS"/>
<dbReference type="PROSITE" id="PS50102">
    <property type="entry name" value="RRM"/>
    <property type="match status" value="1"/>
</dbReference>
<dbReference type="PANTHER" id="PTHR13968">
    <property type="entry name" value="HETEROGENEOUS NUCLEAR RIBONUCLEOPROTEIN"/>
    <property type="match status" value="1"/>
</dbReference>
<dbReference type="STRING" id="45351.A7SHW7"/>
<proteinExistence type="predicted"/>
<protein>
    <recommendedName>
        <fullName evidence="3">RRM domain-containing protein</fullName>
    </recommendedName>
</protein>
<keyword evidence="1 2" id="KW-0694">RNA-binding</keyword>
<dbReference type="AlphaFoldDB" id="A7SHW7"/>
<name>A7SHW7_NEMVE</name>
<dbReference type="eggNOG" id="KOG0118">
    <property type="taxonomic scope" value="Eukaryota"/>
</dbReference>
<evidence type="ECO:0000256" key="1">
    <source>
        <dbReference type="ARBA" id="ARBA00022884"/>
    </source>
</evidence>
<reference evidence="4 5" key="1">
    <citation type="journal article" date="2007" name="Science">
        <title>Sea anemone genome reveals ancestral eumetazoan gene repertoire and genomic organization.</title>
        <authorList>
            <person name="Putnam N.H."/>
            <person name="Srivastava M."/>
            <person name="Hellsten U."/>
            <person name="Dirks B."/>
            <person name="Chapman J."/>
            <person name="Salamov A."/>
            <person name="Terry A."/>
            <person name="Shapiro H."/>
            <person name="Lindquist E."/>
            <person name="Kapitonov V.V."/>
            <person name="Jurka J."/>
            <person name="Genikhovich G."/>
            <person name="Grigoriev I.V."/>
            <person name="Lucas S.M."/>
            <person name="Steele R.E."/>
            <person name="Finnerty J.R."/>
            <person name="Technau U."/>
            <person name="Martindale M.Q."/>
            <person name="Rokhsar D.S."/>
        </authorList>
    </citation>
    <scope>NUCLEOTIDE SEQUENCE [LARGE SCALE GENOMIC DNA]</scope>
    <source>
        <strain evidence="5">CH2 X CH6</strain>
    </source>
</reference>
<dbReference type="CDD" id="cd12341">
    <property type="entry name" value="RRM_hnRNPC_like"/>
    <property type="match status" value="1"/>
</dbReference>
<evidence type="ECO:0000259" key="3">
    <source>
        <dbReference type="PROSITE" id="PS50102"/>
    </source>
</evidence>
<dbReference type="OrthoDB" id="10044938at2759"/>
<dbReference type="InterPro" id="IPR012677">
    <property type="entry name" value="Nucleotide-bd_a/b_plait_sf"/>
</dbReference>